<evidence type="ECO:0000256" key="2">
    <source>
        <dbReference type="ARBA" id="ARBA00008034"/>
    </source>
</evidence>
<evidence type="ECO:0000256" key="6">
    <source>
        <dbReference type="RuleBase" id="RU003943"/>
    </source>
</evidence>
<comment type="subcellular location">
    <subcellularLocation>
        <location evidence="6">Cell membrane</location>
        <topology evidence="6">Multi-pass membrane protein</topology>
    </subcellularLocation>
    <subcellularLocation>
        <location evidence="1">Membrane</location>
        <topology evidence="1">Multi-pass membrane protein</topology>
    </subcellularLocation>
</comment>
<protein>
    <submittedName>
        <fullName evidence="8">Zinc/manganese transport system permease protein</fullName>
    </submittedName>
</protein>
<name>A0A1C4BKG4_9LACO</name>
<proteinExistence type="inferred from homology"/>
<evidence type="ECO:0000256" key="5">
    <source>
        <dbReference type="ARBA" id="ARBA00023136"/>
    </source>
</evidence>
<keyword evidence="6" id="KW-0813">Transport</keyword>
<feature type="transmembrane region" description="Helical" evidence="7">
    <location>
        <begin position="52"/>
        <end position="75"/>
    </location>
</feature>
<keyword evidence="3 6" id="KW-0812">Transmembrane</keyword>
<dbReference type="InterPro" id="IPR037294">
    <property type="entry name" value="ABC_BtuC-like"/>
</dbReference>
<feature type="transmembrane region" description="Helical" evidence="7">
    <location>
        <begin position="213"/>
        <end position="234"/>
    </location>
</feature>
<feature type="transmembrane region" description="Helical" evidence="7">
    <location>
        <begin position="87"/>
        <end position="107"/>
    </location>
</feature>
<sequence length="262" mass="28206">MFLFSFPFMQHALIAGTLIAIMSGLIGPFIVARRMSFLAHTLSEIGFAGASFALFMSWSPLIGMLLFSVVASMSVGSLGIKEQRSESLISAVSAVAIGLGIAFLSLSNKSATAATGILFGSIFSINKGDVVEVVVLAILVILVTLLMFRQLRHFAFDYTTASFSLKNIQLIEILFLGLMAVTVAVSAQVVGSLLIFILMILPASSAMRWGRTVWQIIGLSIAFAVFGVWSALGLSFWLDLPVSFFIALIEAGIYFISLSRKK</sequence>
<evidence type="ECO:0000256" key="3">
    <source>
        <dbReference type="ARBA" id="ARBA00022692"/>
    </source>
</evidence>
<dbReference type="GO" id="GO:0043190">
    <property type="term" value="C:ATP-binding cassette (ABC) transporter complex"/>
    <property type="evidence" value="ECO:0007669"/>
    <property type="project" value="InterPro"/>
</dbReference>
<keyword evidence="9" id="KW-1185">Reference proteome</keyword>
<keyword evidence="5 7" id="KW-0472">Membrane</keyword>
<feature type="transmembrane region" description="Helical" evidence="7">
    <location>
        <begin position="240"/>
        <end position="258"/>
    </location>
</feature>
<dbReference type="EMBL" id="FMAO01000012">
    <property type="protein sequence ID" value="SCC07399.1"/>
    <property type="molecule type" value="Genomic_DNA"/>
</dbReference>
<reference evidence="9" key="1">
    <citation type="submission" date="2016-08" db="EMBL/GenBank/DDBJ databases">
        <authorList>
            <person name="Varghese N."/>
            <person name="Submissions Spin"/>
        </authorList>
    </citation>
    <scope>NUCLEOTIDE SEQUENCE [LARGE SCALE GENOMIC DNA]</scope>
    <source>
        <strain evidence="9">R-53094</strain>
    </source>
</reference>
<dbReference type="InterPro" id="IPR001626">
    <property type="entry name" value="ABC_TroCD"/>
</dbReference>
<comment type="similarity">
    <text evidence="2 6">Belongs to the ABC-3 integral membrane protein family.</text>
</comment>
<dbReference type="Proteomes" id="UP000199268">
    <property type="component" value="Unassembled WGS sequence"/>
</dbReference>
<organism evidence="8 9">
    <name type="scientific">Weissella bombi</name>
    <dbReference type="NCBI Taxonomy" id="1505725"/>
    <lineage>
        <taxon>Bacteria</taxon>
        <taxon>Bacillati</taxon>
        <taxon>Bacillota</taxon>
        <taxon>Bacilli</taxon>
        <taxon>Lactobacillales</taxon>
        <taxon>Lactobacillaceae</taxon>
        <taxon>Weissella</taxon>
    </lineage>
</organism>
<evidence type="ECO:0000313" key="9">
    <source>
        <dbReference type="Proteomes" id="UP000199268"/>
    </source>
</evidence>
<feature type="transmembrane region" description="Helical" evidence="7">
    <location>
        <begin position="12"/>
        <end position="31"/>
    </location>
</feature>
<evidence type="ECO:0000256" key="4">
    <source>
        <dbReference type="ARBA" id="ARBA00022989"/>
    </source>
</evidence>
<gene>
    <name evidence="8" type="ORF">GA0061074_11244</name>
</gene>
<dbReference type="PANTHER" id="PTHR30477:SF0">
    <property type="entry name" value="METAL TRANSPORT SYSTEM MEMBRANE PROTEIN TM_0125-RELATED"/>
    <property type="match status" value="1"/>
</dbReference>
<accession>A0A1C4BKG4</accession>
<evidence type="ECO:0000256" key="1">
    <source>
        <dbReference type="ARBA" id="ARBA00004141"/>
    </source>
</evidence>
<evidence type="ECO:0000313" key="8">
    <source>
        <dbReference type="EMBL" id="SCC07399.1"/>
    </source>
</evidence>
<dbReference type="STRING" id="1505725.GA0061074_11244"/>
<keyword evidence="4 7" id="KW-1133">Transmembrane helix</keyword>
<dbReference type="Pfam" id="PF00950">
    <property type="entry name" value="ABC-3"/>
    <property type="match status" value="1"/>
</dbReference>
<dbReference type="PANTHER" id="PTHR30477">
    <property type="entry name" value="ABC-TRANSPORTER METAL-BINDING PROTEIN"/>
    <property type="match status" value="1"/>
</dbReference>
<dbReference type="AlphaFoldDB" id="A0A1C4BKG4"/>
<dbReference type="GO" id="GO:0010043">
    <property type="term" value="P:response to zinc ion"/>
    <property type="evidence" value="ECO:0007669"/>
    <property type="project" value="TreeGrafter"/>
</dbReference>
<feature type="transmembrane region" description="Helical" evidence="7">
    <location>
        <begin position="128"/>
        <end position="148"/>
    </location>
</feature>
<dbReference type="GO" id="GO:0055085">
    <property type="term" value="P:transmembrane transport"/>
    <property type="evidence" value="ECO:0007669"/>
    <property type="project" value="InterPro"/>
</dbReference>
<feature type="transmembrane region" description="Helical" evidence="7">
    <location>
        <begin position="168"/>
        <end position="201"/>
    </location>
</feature>
<evidence type="ECO:0000256" key="7">
    <source>
        <dbReference type="SAM" id="Phobius"/>
    </source>
</evidence>
<dbReference type="SUPFAM" id="SSF81345">
    <property type="entry name" value="ABC transporter involved in vitamin B12 uptake, BtuC"/>
    <property type="match status" value="1"/>
</dbReference>
<dbReference type="Gene3D" id="1.10.3470.10">
    <property type="entry name" value="ABC transporter involved in vitamin B12 uptake, BtuC"/>
    <property type="match status" value="1"/>
</dbReference>